<evidence type="ECO:0000256" key="1">
    <source>
        <dbReference type="SAM" id="SignalP"/>
    </source>
</evidence>
<name>L1LEX8_THEEQ</name>
<dbReference type="eggNOG" id="ENOG502SGZ3">
    <property type="taxonomic scope" value="Eukaryota"/>
</dbReference>
<sequence>MGCVLYLFIFTSLVGTLASTSPLKATSRDGPIGLPNNVILRASKTHRRRHNKEMIENTNNEYTREYTKQLENIARNSTSSIKEMSQAIAQDQRNGIITNGAASNVSPNFDYVPEWLQLISTSLQSPKEFIFGALTSLTSMGLSTVLQNQAFKNVSCTLFSTETEKAICMTQSIDNINNIVSIGTRILSLNFRILSGGRIADDALVALDTLATDHKNVNIIKSLGSTVVLYITLMRESVPDE</sequence>
<evidence type="ECO:0000313" key="2">
    <source>
        <dbReference type="EMBL" id="EKX73780.1"/>
    </source>
</evidence>
<dbReference type="VEuPathDB" id="PiroplasmaDB:BEWA_038170"/>
<feature type="signal peptide" evidence="1">
    <location>
        <begin position="1"/>
        <end position="18"/>
    </location>
</feature>
<comment type="caution">
    <text evidence="2">The sequence shown here is derived from an EMBL/GenBank/DDBJ whole genome shotgun (WGS) entry which is preliminary data.</text>
</comment>
<proteinExistence type="predicted"/>
<dbReference type="RefSeq" id="XP_004833232.1">
    <property type="nucleotide sequence ID" value="XM_004833175.1"/>
</dbReference>
<dbReference type="Proteomes" id="UP000031512">
    <property type="component" value="Unassembled WGS sequence"/>
</dbReference>
<evidence type="ECO:0000313" key="3">
    <source>
        <dbReference type="Proteomes" id="UP000031512"/>
    </source>
</evidence>
<feature type="chain" id="PRO_5003952585" evidence="1">
    <location>
        <begin position="19"/>
        <end position="241"/>
    </location>
</feature>
<keyword evidence="3" id="KW-1185">Reference proteome</keyword>
<protein>
    <submittedName>
        <fullName evidence="2">Signal peptide containing protein</fullName>
    </submittedName>
</protein>
<reference evidence="2 3" key="1">
    <citation type="journal article" date="2012" name="BMC Genomics">
        <title>Comparative genomic analysis and phylogenetic position of Theileria equi.</title>
        <authorList>
            <person name="Kappmeyer L.S."/>
            <person name="Thiagarajan M."/>
            <person name="Herndon D.R."/>
            <person name="Ramsay J.D."/>
            <person name="Caler E."/>
            <person name="Djikeng A."/>
            <person name="Gillespie J.J."/>
            <person name="Lau A.O."/>
            <person name="Roalson E.H."/>
            <person name="Silva J.C."/>
            <person name="Silva M.G."/>
            <person name="Suarez C.E."/>
            <person name="Ueti M.W."/>
            <person name="Nene V.M."/>
            <person name="Mealey R.H."/>
            <person name="Knowles D.P."/>
            <person name="Brayton K.A."/>
        </authorList>
    </citation>
    <scope>NUCLEOTIDE SEQUENCE [LARGE SCALE GENOMIC DNA]</scope>
    <source>
        <strain evidence="2 3">WA</strain>
    </source>
</reference>
<dbReference type="EMBL" id="ACOU01000002">
    <property type="protein sequence ID" value="EKX73780.1"/>
    <property type="molecule type" value="Genomic_DNA"/>
</dbReference>
<dbReference type="AlphaFoldDB" id="L1LEX8"/>
<dbReference type="GeneID" id="15803144"/>
<gene>
    <name evidence="2" type="ORF">BEWA_038170</name>
</gene>
<keyword evidence="1" id="KW-0732">Signal</keyword>
<dbReference type="KEGG" id="beq:BEWA_038170"/>
<dbReference type="OrthoDB" id="449128at2759"/>
<organism evidence="2 3">
    <name type="scientific">Theileria equi strain WA</name>
    <dbReference type="NCBI Taxonomy" id="1537102"/>
    <lineage>
        <taxon>Eukaryota</taxon>
        <taxon>Sar</taxon>
        <taxon>Alveolata</taxon>
        <taxon>Apicomplexa</taxon>
        <taxon>Aconoidasida</taxon>
        <taxon>Piroplasmida</taxon>
        <taxon>Theileriidae</taxon>
        <taxon>Theileria</taxon>
    </lineage>
</organism>
<accession>L1LEX8</accession>